<evidence type="ECO:0000256" key="2">
    <source>
        <dbReference type="ARBA" id="ARBA00022692"/>
    </source>
</evidence>
<comment type="subcellular location">
    <subcellularLocation>
        <location evidence="1">Endoplasmic reticulum membrane</location>
        <topology evidence="1">Multi-pass membrane protein</topology>
    </subcellularLocation>
</comment>
<dbReference type="GO" id="GO:0005789">
    <property type="term" value="C:endoplasmic reticulum membrane"/>
    <property type="evidence" value="ECO:0007669"/>
    <property type="project" value="UniProtKB-SubCell"/>
</dbReference>
<feature type="domain" description="Reticulon" evidence="7">
    <location>
        <begin position="25"/>
        <end position="97"/>
    </location>
</feature>
<organism evidence="8 9">
    <name type="scientific">Vombatus ursinus</name>
    <name type="common">Common wombat</name>
    <dbReference type="NCBI Taxonomy" id="29139"/>
    <lineage>
        <taxon>Eukaryota</taxon>
        <taxon>Metazoa</taxon>
        <taxon>Chordata</taxon>
        <taxon>Craniata</taxon>
        <taxon>Vertebrata</taxon>
        <taxon>Euteleostomi</taxon>
        <taxon>Mammalia</taxon>
        <taxon>Metatheria</taxon>
        <taxon>Diprotodontia</taxon>
        <taxon>Vombatidae</taxon>
        <taxon>Vombatus</taxon>
    </lineage>
</organism>
<keyword evidence="2 6" id="KW-0812">Transmembrane</keyword>
<dbReference type="AlphaFoldDB" id="A0A4X2M6C9"/>
<accession>A0A4X2M6C9</accession>
<evidence type="ECO:0000256" key="5">
    <source>
        <dbReference type="ARBA" id="ARBA00023136"/>
    </source>
</evidence>
<dbReference type="InterPro" id="IPR003388">
    <property type="entry name" value="Reticulon"/>
</dbReference>
<sequence length="97" mass="10648">MKELSANMKNSWGLEVLERKPKTEVFGARLFLLLSLSVFSTMSGTAYIVLALISVTISFRVYNGVIQAIQKSDEGHPLGAYLDSEGAVSRELSSCYL</sequence>
<evidence type="ECO:0000313" key="9">
    <source>
        <dbReference type="Proteomes" id="UP000314987"/>
    </source>
</evidence>
<dbReference type="InterPro" id="IPR046964">
    <property type="entry name" value="RTN1-4"/>
</dbReference>
<evidence type="ECO:0000313" key="8">
    <source>
        <dbReference type="Ensembl" id="ENSVURP00010028987.1"/>
    </source>
</evidence>
<evidence type="ECO:0000256" key="4">
    <source>
        <dbReference type="ARBA" id="ARBA00022989"/>
    </source>
</evidence>
<evidence type="ECO:0000256" key="1">
    <source>
        <dbReference type="ARBA" id="ARBA00004477"/>
    </source>
</evidence>
<reference evidence="8" key="3">
    <citation type="submission" date="2025-09" db="UniProtKB">
        <authorList>
            <consortium name="Ensembl"/>
        </authorList>
    </citation>
    <scope>IDENTIFICATION</scope>
</reference>
<dbReference type="PANTHER" id="PTHR45799">
    <property type="entry name" value="RETICULON-LIKE PROTEIN"/>
    <property type="match status" value="1"/>
</dbReference>
<keyword evidence="3" id="KW-0256">Endoplasmic reticulum</keyword>
<dbReference type="STRING" id="29139.ENSVURP00010028987"/>
<dbReference type="GO" id="GO:0007420">
    <property type="term" value="P:brain development"/>
    <property type="evidence" value="ECO:0007669"/>
    <property type="project" value="TreeGrafter"/>
</dbReference>
<dbReference type="Gene3D" id="1.20.5.2480">
    <property type="match status" value="1"/>
</dbReference>
<dbReference type="GO" id="GO:0043005">
    <property type="term" value="C:neuron projection"/>
    <property type="evidence" value="ECO:0007669"/>
    <property type="project" value="TreeGrafter"/>
</dbReference>
<reference evidence="8" key="2">
    <citation type="submission" date="2025-08" db="UniProtKB">
        <authorList>
            <consortium name="Ensembl"/>
        </authorList>
    </citation>
    <scope>IDENTIFICATION</scope>
</reference>
<dbReference type="PROSITE" id="PS50845">
    <property type="entry name" value="RETICULON"/>
    <property type="match status" value="1"/>
</dbReference>
<dbReference type="Proteomes" id="UP000314987">
    <property type="component" value="Unassembled WGS sequence"/>
</dbReference>
<dbReference type="GO" id="GO:0014069">
    <property type="term" value="C:postsynaptic density"/>
    <property type="evidence" value="ECO:0007669"/>
    <property type="project" value="TreeGrafter"/>
</dbReference>
<reference evidence="9" key="1">
    <citation type="submission" date="2018-12" db="EMBL/GenBank/DDBJ databases">
        <authorList>
            <person name="Yazar S."/>
        </authorList>
    </citation>
    <scope>NUCLEOTIDE SEQUENCE [LARGE SCALE GENOMIC DNA]</scope>
</reference>
<proteinExistence type="predicted"/>
<keyword evidence="9" id="KW-1185">Reference proteome</keyword>
<dbReference type="GeneTree" id="ENSGT00940000156568"/>
<dbReference type="GO" id="GO:0071787">
    <property type="term" value="P:endoplasmic reticulum tubular network formation"/>
    <property type="evidence" value="ECO:0007669"/>
    <property type="project" value="TreeGrafter"/>
</dbReference>
<dbReference type="GO" id="GO:0030182">
    <property type="term" value="P:neuron differentiation"/>
    <property type="evidence" value="ECO:0007669"/>
    <property type="project" value="TreeGrafter"/>
</dbReference>
<evidence type="ECO:0000256" key="6">
    <source>
        <dbReference type="SAM" id="Phobius"/>
    </source>
</evidence>
<name>A0A4X2M6C9_VOMUR</name>
<evidence type="ECO:0000259" key="7">
    <source>
        <dbReference type="PROSITE" id="PS50845"/>
    </source>
</evidence>
<dbReference type="Ensembl" id="ENSVURT00010033030.1">
    <property type="protein sequence ID" value="ENSVURP00010028987.1"/>
    <property type="gene ID" value="ENSVURG00010022206.1"/>
</dbReference>
<evidence type="ECO:0000256" key="3">
    <source>
        <dbReference type="ARBA" id="ARBA00022824"/>
    </source>
</evidence>
<keyword evidence="5 6" id="KW-0472">Membrane</keyword>
<keyword evidence="4 6" id="KW-1133">Transmembrane helix</keyword>
<feature type="transmembrane region" description="Helical" evidence="6">
    <location>
        <begin position="30"/>
        <end position="53"/>
    </location>
</feature>
<dbReference type="PANTHER" id="PTHR45799:SF1">
    <property type="entry name" value="RETICULON-4"/>
    <property type="match status" value="1"/>
</dbReference>
<protein>
    <recommendedName>
        <fullName evidence="7">Reticulon domain-containing protein</fullName>
    </recommendedName>
</protein>